<dbReference type="InterPro" id="IPR000515">
    <property type="entry name" value="MetI-like"/>
</dbReference>
<evidence type="ECO:0000259" key="11">
    <source>
        <dbReference type="PROSITE" id="PS50928"/>
    </source>
</evidence>
<comment type="similarity">
    <text evidence="2">Belongs to the binding-protein-dependent transport system permease family. HisMQ subfamily.</text>
</comment>
<dbReference type="CDD" id="cd06261">
    <property type="entry name" value="TM_PBP2"/>
    <property type="match status" value="1"/>
</dbReference>
<dbReference type="InterPro" id="IPR035906">
    <property type="entry name" value="MetI-like_sf"/>
</dbReference>
<proteinExistence type="inferred from homology"/>
<keyword evidence="5 9" id="KW-0812">Transmembrane</keyword>
<dbReference type="Gene3D" id="1.10.3720.10">
    <property type="entry name" value="MetI-like"/>
    <property type="match status" value="1"/>
</dbReference>
<dbReference type="SUPFAM" id="SSF53850">
    <property type="entry name" value="Periplasmic binding protein-like II"/>
    <property type="match status" value="1"/>
</dbReference>
<organism evidence="12 13">
    <name type="scientific">Loigolactobacillus coryniformis subsp. coryniformis KCTC 3167 = DSM 20001</name>
    <dbReference type="NCBI Taxonomy" id="913848"/>
    <lineage>
        <taxon>Bacteria</taxon>
        <taxon>Bacillati</taxon>
        <taxon>Bacillota</taxon>
        <taxon>Bacilli</taxon>
        <taxon>Lactobacillales</taxon>
        <taxon>Lactobacillaceae</taxon>
        <taxon>Loigolactobacillus</taxon>
    </lineage>
</organism>
<evidence type="ECO:0000256" key="10">
    <source>
        <dbReference type="SAM" id="SignalP"/>
    </source>
</evidence>
<keyword evidence="10" id="KW-0732">Signal</keyword>
<name>A0A0R1F188_9LACO</name>
<comment type="caution">
    <text evidence="12">The sequence shown here is derived from an EMBL/GenBank/DDBJ whole genome shotgun (WGS) entry which is preliminary data.</text>
</comment>
<feature type="transmembrane region" description="Helical" evidence="9">
    <location>
        <begin position="346"/>
        <end position="367"/>
    </location>
</feature>
<dbReference type="SMART" id="SM00062">
    <property type="entry name" value="PBPb"/>
    <property type="match status" value="1"/>
</dbReference>
<dbReference type="Pfam" id="PF00497">
    <property type="entry name" value="SBP_bac_3"/>
    <property type="match status" value="1"/>
</dbReference>
<dbReference type="InterPro" id="IPR043429">
    <property type="entry name" value="ArtM/GltK/GlnP/TcyL/YhdX-like"/>
</dbReference>
<evidence type="ECO:0000256" key="2">
    <source>
        <dbReference type="ARBA" id="ARBA00010072"/>
    </source>
</evidence>
<dbReference type="RefSeq" id="WP_004562587.1">
    <property type="nucleotide sequence ID" value="NZ_AZCN01000046.1"/>
</dbReference>
<dbReference type="AlphaFoldDB" id="A0A0R1F188"/>
<feature type="chain" id="PRO_5006403728" evidence="10">
    <location>
        <begin position="29"/>
        <end position="490"/>
    </location>
</feature>
<dbReference type="PANTHER" id="PTHR30614:SF20">
    <property type="entry name" value="GLUTAMINE TRANSPORT SYSTEM PERMEASE PROTEIN GLNP"/>
    <property type="match status" value="1"/>
</dbReference>
<dbReference type="GO" id="GO:0022857">
    <property type="term" value="F:transmembrane transporter activity"/>
    <property type="evidence" value="ECO:0007669"/>
    <property type="project" value="InterPro"/>
</dbReference>
<evidence type="ECO:0000256" key="8">
    <source>
        <dbReference type="ARBA" id="ARBA00023136"/>
    </source>
</evidence>
<evidence type="ECO:0000256" key="4">
    <source>
        <dbReference type="ARBA" id="ARBA00022475"/>
    </source>
</evidence>
<accession>A0A0R1F188</accession>
<gene>
    <name evidence="12" type="ORF">FD22_GL001668</name>
</gene>
<evidence type="ECO:0000313" key="13">
    <source>
        <dbReference type="Proteomes" id="UP000051181"/>
    </source>
</evidence>
<feature type="signal peptide" evidence="10">
    <location>
        <begin position="1"/>
        <end position="28"/>
    </location>
</feature>
<dbReference type="GO" id="GO:0043190">
    <property type="term" value="C:ATP-binding cassette (ABC) transporter complex"/>
    <property type="evidence" value="ECO:0007669"/>
    <property type="project" value="InterPro"/>
</dbReference>
<dbReference type="SUPFAM" id="SSF161098">
    <property type="entry name" value="MetI-like"/>
    <property type="match status" value="1"/>
</dbReference>
<dbReference type="eggNOG" id="COG0834">
    <property type="taxonomic scope" value="Bacteria"/>
</dbReference>
<dbReference type="Pfam" id="PF00528">
    <property type="entry name" value="BPD_transp_1"/>
    <property type="match status" value="1"/>
</dbReference>
<dbReference type="GeneID" id="65916923"/>
<evidence type="ECO:0000256" key="7">
    <source>
        <dbReference type="ARBA" id="ARBA00022989"/>
    </source>
</evidence>
<dbReference type="eggNOG" id="COG0765">
    <property type="taxonomic scope" value="Bacteria"/>
</dbReference>
<comment type="subcellular location">
    <subcellularLocation>
        <location evidence="1 9">Cell membrane</location>
        <topology evidence="1 9">Multi-pass membrane protein</topology>
    </subcellularLocation>
</comment>
<reference evidence="12 13" key="1">
    <citation type="journal article" date="2015" name="Genome Announc.">
        <title>Expanding the biotechnology potential of lactobacilli through comparative genomics of 213 strains and associated genera.</title>
        <authorList>
            <person name="Sun Z."/>
            <person name="Harris H.M."/>
            <person name="McCann A."/>
            <person name="Guo C."/>
            <person name="Argimon S."/>
            <person name="Zhang W."/>
            <person name="Yang X."/>
            <person name="Jeffery I.B."/>
            <person name="Cooney J.C."/>
            <person name="Kagawa T.F."/>
            <person name="Liu W."/>
            <person name="Song Y."/>
            <person name="Salvetti E."/>
            <person name="Wrobel A."/>
            <person name="Rasinkangas P."/>
            <person name="Parkhill J."/>
            <person name="Rea M.C."/>
            <person name="O'Sullivan O."/>
            <person name="Ritari J."/>
            <person name="Douillard F.P."/>
            <person name="Paul Ross R."/>
            <person name="Yang R."/>
            <person name="Briner A.E."/>
            <person name="Felis G.E."/>
            <person name="de Vos W.M."/>
            <person name="Barrangou R."/>
            <person name="Klaenhammer T.R."/>
            <person name="Caufield P.W."/>
            <person name="Cui Y."/>
            <person name="Zhang H."/>
            <person name="O'Toole P.W."/>
        </authorList>
    </citation>
    <scope>NUCLEOTIDE SEQUENCE [LARGE SCALE GENOMIC DNA]</scope>
    <source>
        <strain evidence="12 13">DSM 20001</strain>
    </source>
</reference>
<keyword evidence="3 9" id="KW-0813">Transport</keyword>
<dbReference type="InterPro" id="IPR001638">
    <property type="entry name" value="Solute-binding_3/MltF_N"/>
</dbReference>
<evidence type="ECO:0000256" key="5">
    <source>
        <dbReference type="ARBA" id="ARBA00022692"/>
    </source>
</evidence>
<dbReference type="FunFam" id="1.10.3720.10:FF:000033">
    <property type="entry name" value="Polar amino acid ABC transporter permease"/>
    <property type="match status" value="1"/>
</dbReference>
<protein>
    <submittedName>
        <fullName evidence="12">Amino acid ABC transporter permease</fullName>
    </submittedName>
</protein>
<evidence type="ECO:0000256" key="9">
    <source>
        <dbReference type="RuleBase" id="RU363032"/>
    </source>
</evidence>
<dbReference type="EMBL" id="AZCN01000046">
    <property type="protein sequence ID" value="KRK15552.1"/>
    <property type="molecule type" value="Genomic_DNA"/>
</dbReference>
<feature type="transmembrane region" description="Helical" evidence="9">
    <location>
        <begin position="457"/>
        <end position="479"/>
    </location>
</feature>
<keyword evidence="6" id="KW-0029">Amino-acid transport</keyword>
<keyword evidence="7 9" id="KW-1133">Transmembrane helix</keyword>
<dbReference type="NCBIfam" id="TIGR01726">
    <property type="entry name" value="HEQRo_perm_3TM"/>
    <property type="match status" value="1"/>
</dbReference>
<dbReference type="PANTHER" id="PTHR30614">
    <property type="entry name" value="MEMBRANE COMPONENT OF AMINO ACID ABC TRANSPORTER"/>
    <property type="match status" value="1"/>
</dbReference>
<evidence type="ECO:0000256" key="1">
    <source>
        <dbReference type="ARBA" id="ARBA00004651"/>
    </source>
</evidence>
<feature type="transmembrane region" description="Helical" evidence="9">
    <location>
        <begin position="294"/>
        <end position="315"/>
    </location>
</feature>
<evidence type="ECO:0000313" key="12">
    <source>
        <dbReference type="EMBL" id="KRK15552.1"/>
    </source>
</evidence>
<evidence type="ECO:0000256" key="6">
    <source>
        <dbReference type="ARBA" id="ARBA00022970"/>
    </source>
</evidence>
<sequence>MKKIMSWLMLVVTVSVALLGGFAQPSHAATATTDDSLARVKEKGTLVMGTSPDYPPYEFLVNRGGKDCVVGMDVDIAKKIAKDLGVKLVIKQMDFDSLLVALETNKVDMVISGMSPTPARQKSVDFSKVYYKGGQSIIINKADKGLYKNKDSFRNKAVGAQTGSIQYNLGKKQIKGSTVKGLAKISDLILALKSHKVEGVIMEEPSAQAYVDNDPDLAMIDGKFSLGSGENNTAIGFKKGSTSLVNAVNKSVDEINQKNLTKTYLKHAGTFMKTNTKNTSMWHYAGYFVKGVEYTLLITVVSVFFGILLGILFALMRLSKMKLIHGLGVAYIEFVRGTPLMIQVMFVYFGIGLFINIPALIAGIIAVSLNSAAYVAEIIRGGINSVAKGQTEAARSLGLSRQQTFQSVVFPQALKNIWPALGNEFVSLIKESSIVSIIGVTDLIYQLKAVQTATYKGVIPIVVAMIIYFVLTFSLSKVLNHYERKMKHDA</sequence>
<dbReference type="GO" id="GO:0006865">
    <property type="term" value="P:amino acid transport"/>
    <property type="evidence" value="ECO:0007669"/>
    <property type="project" value="UniProtKB-KW"/>
</dbReference>
<evidence type="ECO:0000256" key="3">
    <source>
        <dbReference type="ARBA" id="ARBA00022448"/>
    </source>
</evidence>
<dbReference type="InterPro" id="IPR010065">
    <property type="entry name" value="AA_ABC_transptr_permease_3TM"/>
</dbReference>
<dbReference type="PATRIC" id="fig|913848.6.peg.1706"/>
<keyword evidence="8 9" id="KW-0472">Membrane</keyword>
<dbReference type="PROSITE" id="PS50928">
    <property type="entry name" value="ABC_TM1"/>
    <property type="match status" value="1"/>
</dbReference>
<dbReference type="Proteomes" id="UP000051181">
    <property type="component" value="Unassembled WGS sequence"/>
</dbReference>
<dbReference type="Gene3D" id="3.40.190.10">
    <property type="entry name" value="Periplasmic binding protein-like II"/>
    <property type="match status" value="2"/>
</dbReference>
<keyword evidence="4" id="KW-1003">Cell membrane</keyword>
<feature type="domain" description="ABC transmembrane type-1" evidence="11">
    <location>
        <begin position="292"/>
        <end position="471"/>
    </location>
</feature>